<comment type="caution">
    <text evidence="3">The sequence shown here is derived from an EMBL/GenBank/DDBJ whole genome shotgun (WGS) entry which is preliminary data.</text>
</comment>
<evidence type="ECO:0000313" key="4">
    <source>
        <dbReference type="Proteomes" id="UP000260717"/>
    </source>
</evidence>
<dbReference type="InterPro" id="IPR002711">
    <property type="entry name" value="HNH"/>
</dbReference>
<organism evidence="3 4">
    <name type="scientific">Agathobacter rectalis</name>
    <dbReference type="NCBI Taxonomy" id="39491"/>
    <lineage>
        <taxon>Bacteria</taxon>
        <taxon>Bacillati</taxon>
        <taxon>Bacillota</taxon>
        <taxon>Clostridia</taxon>
        <taxon>Lachnospirales</taxon>
        <taxon>Lachnospiraceae</taxon>
        <taxon>Agathobacter</taxon>
    </lineage>
</organism>
<dbReference type="Gene3D" id="1.10.30.50">
    <property type="match status" value="1"/>
</dbReference>
<dbReference type="GO" id="GO:0004519">
    <property type="term" value="F:endonuclease activity"/>
    <property type="evidence" value="ECO:0007669"/>
    <property type="project" value="UniProtKB-KW"/>
</dbReference>
<reference evidence="2" key="2">
    <citation type="submission" date="2023-01" db="EMBL/GenBank/DDBJ databases">
        <title>Human gut microbiome strain richness.</title>
        <authorList>
            <person name="Chen-Liaw A."/>
        </authorList>
    </citation>
    <scope>NUCLEOTIDE SEQUENCE</scope>
    <source>
        <strain evidence="2">1001283st1_D2_1001283B150209_150212</strain>
    </source>
</reference>
<dbReference type="RefSeq" id="WP_015516054.1">
    <property type="nucleotide sequence ID" value="NZ_JADPAO010000026.1"/>
</dbReference>
<sequence>MRPVDKGESPYNTIKKYQDALPYLGEKIGYYCSYCEFPIKHVPEVEHVVSKSKGGDITDWKNLLLGCKYCNARKSANTTPENDDDFLWPDVNNTAIAYLYENGYPKVNEQLLMELDPTGELKEKATNTYELVKLGNVPDLSKGDKDRRLIERNTAYYKAKESLDGWLHMKDAPDSYREDLKKQIIMTALGDGFYSVWMTVFANEPQILLALIDGFVGTNKNCYDEEGNVKKNISV</sequence>
<evidence type="ECO:0000259" key="1">
    <source>
        <dbReference type="Pfam" id="PF01844"/>
    </source>
</evidence>
<dbReference type="Proteomes" id="UP001212823">
    <property type="component" value="Unassembled WGS sequence"/>
</dbReference>
<keyword evidence="3" id="KW-0540">Nuclease</keyword>
<accession>A0A3E4X4Q5</accession>
<dbReference type="GO" id="GO:0008270">
    <property type="term" value="F:zinc ion binding"/>
    <property type="evidence" value="ECO:0007669"/>
    <property type="project" value="InterPro"/>
</dbReference>
<protein>
    <submittedName>
        <fullName evidence="2 3">HNH endonuclease</fullName>
    </submittedName>
</protein>
<gene>
    <name evidence="3" type="ORF">DXC13_08995</name>
    <name evidence="2" type="ORF">PNE45_12965</name>
</gene>
<dbReference type="AlphaFoldDB" id="A0A3E4X4Q5"/>
<dbReference type="EMBL" id="JAQLYE010000027">
    <property type="protein sequence ID" value="MDB8018933.1"/>
    <property type="molecule type" value="Genomic_DNA"/>
</dbReference>
<keyword evidence="3" id="KW-0378">Hydrolase</keyword>
<keyword evidence="3" id="KW-0255">Endonuclease</keyword>
<dbReference type="Proteomes" id="UP000260717">
    <property type="component" value="Unassembled WGS sequence"/>
</dbReference>
<feature type="domain" description="HNH" evidence="1">
    <location>
        <begin position="32"/>
        <end position="76"/>
    </location>
</feature>
<dbReference type="CDD" id="cd00085">
    <property type="entry name" value="HNHc"/>
    <property type="match status" value="1"/>
</dbReference>
<dbReference type="GO" id="GO:0003676">
    <property type="term" value="F:nucleic acid binding"/>
    <property type="evidence" value="ECO:0007669"/>
    <property type="project" value="InterPro"/>
</dbReference>
<evidence type="ECO:0000313" key="3">
    <source>
        <dbReference type="EMBL" id="RGM49360.1"/>
    </source>
</evidence>
<dbReference type="Pfam" id="PF01844">
    <property type="entry name" value="HNH"/>
    <property type="match status" value="1"/>
</dbReference>
<proteinExistence type="predicted"/>
<evidence type="ECO:0000313" key="2">
    <source>
        <dbReference type="EMBL" id="MDB8018933.1"/>
    </source>
</evidence>
<name>A0A3E4X4Q5_9FIRM</name>
<reference evidence="3 4" key="1">
    <citation type="submission" date="2018-08" db="EMBL/GenBank/DDBJ databases">
        <title>A genome reference for cultivated species of the human gut microbiota.</title>
        <authorList>
            <person name="Zou Y."/>
            <person name="Xue W."/>
            <person name="Luo G."/>
        </authorList>
    </citation>
    <scope>NUCLEOTIDE SEQUENCE [LARGE SCALE GENOMIC DNA]</scope>
    <source>
        <strain evidence="3 4">OM08-12AT</strain>
    </source>
</reference>
<dbReference type="EMBL" id="QSTI01000012">
    <property type="protein sequence ID" value="RGM49360.1"/>
    <property type="molecule type" value="Genomic_DNA"/>
</dbReference>
<dbReference type="InterPro" id="IPR003615">
    <property type="entry name" value="HNH_nuc"/>
</dbReference>